<dbReference type="Gene3D" id="1.20.1250.20">
    <property type="entry name" value="MFS general substrate transporter like domains"/>
    <property type="match status" value="1"/>
</dbReference>
<evidence type="ECO:0000256" key="8">
    <source>
        <dbReference type="SAM" id="Phobius"/>
    </source>
</evidence>
<evidence type="ECO:0000256" key="2">
    <source>
        <dbReference type="ARBA" id="ARBA00022448"/>
    </source>
</evidence>
<dbReference type="PANTHER" id="PTHR23513:SF11">
    <property type="entry name" value="STAPHYLOFERRIN A TRANSPORTER"/>
    <property type="match status" value="1"/>
</dbReference>
<proteinExistence type="predicted"/>
<keyword evidence="5 8" id="KW-1133">Transmembrane helix</keyword>
<keyword evidence="2" id="KW-0813">Transport</keyword>
<dbReference type="PANTHER" id="PTHR23513">
    <property type="entry name" value="INTEGRAL MEMBRANE EFFLUX PROTEIN-RELATED"/>
    <property type="match status" value="1"/>
</dbReference>
<evidence type="ECO:0000256" key="3">
    <source>
        <dbReference type="ARBA" id="ARBA00022475"/>
    </source>
</evidence>
<dbReference type="PROSITE" id="PS50850">
    <property type="entry name" value="MFS"/>
    <property type="match status" value="1"/>
</dbReference>
<dbReference type="InterPro" id="IPR020846">
    <property type="entry name" value="MFS_dom"/>
</dbReference>
<evidence type="ECO:0000313" key="10">
    <source>
        <dbReference type="EMBL" id="TQN45076.1"/>
    </source>
</evidence>
<feature type="transmembrane region" description="Helical" evidence="8">
    <location>
        <begin position="117"/>
        <end position="139"/>
    </location>
</feature>
<dbReference type="GO" id="GO:0022857">
    <property type="term" value="F:transmembrane transporter activity"/>
    <property type="evidence" value="ECO:0007669"/>
    <property type="project" value="InterPro"/>
</dbReference>
<feature type="transmembrane region" description="Helical" evidence="8">
    <location>
        <begin position="413"/>
        <end position="434"/>
    </location>
</feature>
<feature type="region of interest" description="Disordered" evidence="7">
    <location>
        <begin position="1"/>
        <end position="26"/>
    </location>
</feature>
<feature type="transmembrane region" description="Helical" evidence="8">
    <location>
        <begin position="211"/>
        <end position="230"/>
    </location>
</feature>
<gene>
    <name evidence="10" type="ORF">FHX52_4308</name>
</gene>
<name>A0A543PLX8_9MICO</name>
<dbReference type="Proteomes" id="UP000320085">
    <property type="component" value="Unassembled WGS sequence"/>
</dbReference>
<dbReference type="CDD" id="cd06173">
    <property type="entry name" value="MFS_MefA_like"/>
    <property type="match status" value="1"/>
</dbReference>
<protein>
    <submittedName>
        <fullName evidence="10">Putative MFS family arabinose efflux permease</fullName>
    </submittedName>
</protein>
<dbReference type="InterPro" id="IPR036259">
    <property type="entry name" value="MFS_trans_sf"/>
</dbReference>
<comment type="caution">
    <text evidence="10">The sequence shown here is derived from an EMBL/GenBank/DDBJ whole genome shotgun (WGS) entry which is preliminary data.</text>
</comment>
<evidence type="ECO:0000256" key="6">
    <source>
        <dbReference type="ARBA" id="ARBA00023136"/>
    </source>
</evidence>
<evidence type="ECO:0000256" key="7">
    <source>
        <dbReference type="SAM" id="MobiDB-lite"/>
    </source>
</evidence>
<sequence length="560" mass="59823">MSTPRGEGLPGPPRRDDRSPAPGEEGIRTAAAASGVRASLESSPWAPLRQRMFAWLWVGVLISGMGTWMQTLGAQWLLVDSPNAAAVVALVQVANTLPVMVLSVPAGVLADSFDKRWLLFAVQVYFLLAGASLLVLTLAGHMPPSLLLVFTLLLGVGAAVQLPAWQASTPELVPRHQIRSAARLEMVGVNVSRAAGPALAGLVIAQFGVAAVFALNALSVIPLGIALLFWHRRPSRATSARERFWPALRAGGRYAWHDTDVRRVLLRLAVFLLPASALWALLPLVATRLLGVGAGGYGVMFAALGLGAIAGALVLGRVRRVLSTNATLTAAGLLMATTLLALVVVQGFAAALLILVAAGLAWTTTISTLVGELQLFLPGWVMARGMAIWTMVFTGCQALGAVLWGLVANQVDLFATFVVTAVLAAAAAGTGLIWRVPDASADALDPLAYWGEARVALTPDPSVGPVQIAVTYTVAPEREPQWLDAMGEMRRSRLRSGATRWELYRDAEHRDRFVEQFWVSTWEEHLRQHEGRLTARDQAIEQLALSFSDPPATAVHLLPP</sequence>
<evidence type="ECO:0000259" key="9">
    <source>
        <dbReference type="PROSITE" id="PS50850"/>
    </source>
</evidence>
<dbReference type="InterPro" id="IPR010290">
    <property type="entry name" value="TM_effector"/>
</dbReference>
<evidence type="ECO:0000256" key="5">
    <source>
        <dbReference type="ARBA" id="ARBA00022989"/>
    </source>
</evidence>
<evidence type="ECO:0000256" key="1">
    <source>
        <dbReference type="ARBA" id="ARBA00004651"/>
    </source>
</evidence>
<feature type="transmembrane region" description="Helical" evidence="8">
    <location>
        <begin position="53"/>
        <end position="78"/>
    </location>
</feature>
<feature type="domain" description="Major facilitator superfamily (MFS) profile" evidence="9">
    <location>
        <begin position="52"/>
        <end position="439"/>
    </location>
</feature>
<keyword evidence="6 8" id="KW-0472">Membrane</keyword>
<feature type="transmembrane region" description="Helical" evidence="8">
    <location>
        <begin position="186"/>
        <end position="205"/>
    </location>
</feature>
<dbReference type="Pfam" id="PF05977">
    <property type="entry name" value="MFS_3"/>
    <property type="match status" value="1"/>
</dbReference>
<dbReference type="SUPFAM" id="SSF103473">
    <property type="entry name" value="MFS general substrate transporter"/>
    <property type="match status" value="1"/>
</dbReference>
<reference evidence="10 11" key="1">
    <citation type="submission" date="2019-06" db="EMBL/GenBank/DDBJ databases">
        <title>Sequencing the genomes of 1000 actinobacteria strains.</title>
        <authorList>
            <person name="Klenk H.-P."/>
        </authorList>
    </citation>
    <scope>NUCLEOTIDE SEQUENCE [LARGE SCALE GENOMIC DNA]</scope>
    <source>
        <strain evidence="10 11">DSM 21776</strain>
    </source>
</reference>
<feature type="transmembrane region" description="Helical" evidence="8">
    <location>
        <begin position="387"/>
        <end position="407"/>
    </location>
</feature>
<organism evidence="10 11">
    <name type="scientific">Humibacillus xanthopallidus</name>
    <dbReference type="NCBI Taxonomy" id="412689"/>
    <lineage>
        <taxon>Bacteria</taxon>
        <taxon>Bacillati</taxon>
        <taxon>Actinomycetota</taxon>
        <taxon>Actinomycetes</taxon>
        <taxon>Micrococcales</taxon>
        <taxon>Intrasporangiaceae</taxon>
        <taxon>Humibacillus</taxon>
    </lineage>
</organism>
<dbReference type="AlphaFoldDB" id="A0A543PLX8"/>
<comment type="subcellular location">
    <subcellularLocation>
        <location evidence="1">Cell membrane</location>
        <topology evidence="1">Multi-pass membrane protein</topology>
    </subcellularLocation>
</comment>
<accession>A0A543PLX8</accession>
<feature type="transmembrane region" description="Helical" evidence="8">
    <location>
        <begin position="84"/>
        <end position="110"/>
    </location>
</feature>
<keyword evidence="3" id="KW-1003">Cell membrane</keyword>
<feature type="transmembrane region" description="Helical" evidence="8">
    <location>
        <begin position="264"/>
        <end position="282"/>
    </location>
</feature>
<feature type="transmembrane region" description="Helical" evidence="8">
    <location>
        <begin position="294"/>
        <end position="315"/>
    </location>
</feature>
<dbReference type="OrthoDB" id="9775268at2"/>
<dbReference type="GO" id="GO:0005886">
    <property type="term" value="C:plasma membrane"/>
    <property type="evidence" value="ECO:0007669"/>
    <property type="project" value="UniProtKB-SubCell"/>
</dbReference>
<feature type="transmembrane region" description="Helical" evidence="8">
    <location>
        <begin position="145"/>
        <end position="165"/>
    </location>
</feature>
<keyword evidence="4 8" id="KW-0812">Transmembrane</keyword>
<dbReference type="RefSeq" id="WP_141824351.1">
    <property type="nucleotide sequence ID" value="NZ_BAAAQC010000009.1"/>
</dbReference>
<evidence type="ECO:0000256" key="4">
    <source>
        <dbReference type="ARBA" id="ARBA00022692"/>
    </source>
</evidence>
<evidence type="ECO:0000313" key="11">
    <source>
        <dbReference type="Proteomes" id="UP000320085"/>
    </source>
</evidence>
<dbReference type="EMBL" id="VFQF01000003">
    <property type="protein sequence ID" value="TQN45076.1"/>
    <property type="molecule type" value="Genomic_DNA"/>
</dbReference>